<dbReference type="InterPro" id="IPR014729">
    <property type="entry name" value="Rossmann-like_a/b/a_fold"/>
</dbReference>
<organism evidence="8 9">
    <name type="scientific">Tistrella mobilis</name>
    <dbReference type="NCBI Taxonomy" id="171437"/>
    <lineage>
        <taxon>Bacteria</taxon>
        <taxon>Pseudomonadati</taxon>
        <taxon>Pseudomonadota</taxon>
        <taxon>Alphaproteobacteria</taxon>
        <taxon>Geminicoccales</taxon>
        <taxon>Geminicoccaceae</taxon>
        <taxon>Tistrella</taxon>
    </lineage>
</organism>
<comment type="function">
    <text evidence="6">Ligates lysine onto the cytidine present at position 34 of the AUA codon-specific tRNA(Ile) that contains the anticodon CAU, in an ATP-dependent manner. Cytidine is converted to lysidine, thus changing the amino acid specificity of the tRNA from methionine to isoleucine.</text>
</comment>
<dbReference type="GO" id="GO:0032267">
    <property type="term" value="F:tRNA(Ile)-lysidine synthase activity"/>
    <property type="evidence" value="ECO:0007669"/>
    <property type="project" value="UniProtKB-EC"/>
</dbReference>
<keyword evidence="6" id="KW-0963">Cytoplasm</keyword>
<sequence length="493" mass="50918">MADDDIGARFARAMAAAGCVEPAPHLAVALSGGPDSLGLTLLARDWAAARGGRVLALVVDHGLRAGSAGDARRAAALAAAAGVPARILTLAPGAIGMTGIEAGARAARYAALTDACRAAGILHLLTGHSLDDQAETVLIRLGRGSGVDGLAAMPPVRPEGGIRLIRPVLGIRRASLAAVVAAAGLTPLHDPMNDDDRVQRVRLRAAATAAALEGAGLDPARVARSAARAAAARAALDAQMLRVAFRGGLRLHVWGGAELPLALFADPDLSAPGLEDDLPERLVGRLAMVVGGQDLPPRGAAAARLAADLVAMARSRAGGDHLPQSGRGQGGRTLGGCRFLWGGRRLLVLREPRAIAAPRVVTPGEALHWDGRFMVIVPDTPACRAAADDGRLRLQAMGEDLARRLGEVAPAAAASLRARVAPRAIASLPVLTRLDVPLAFPHLTESIRREAAEDETLARSTFRAWFAPSRPLDGDGVFWAMAGEHSAGKRPRS</sequence>
<dbReference type="PANTHER" id="PTHR43033">
    <property type="entry name" value="TRNA(ILE)-LYSIDINE SYNTHASE-RELATED"/>
    <property type="match status" value="1"/>
</dbReference>
<evidence type="ECO:0000256" key="5">
    <source>
        <dbReference type="ARBA" id="ARBA00048539"/>
    </source>
</evidence>
<comment type="catalytic activity">
    <reaction evidence="5 6">
        <text>cytidine(34) in tRNA(Ile2) + L-lysine + ATP = lysidine(34) in tRNA(Ile2) + AMP + diphosphate + H(+)</text>
        <dbReference type="Rhea" id="RHEA:43744"/>
        <dbReference type="Rhea" id="RHEA-COMP:10625"/>
        <dbReference type="Rhea" id="RHEA-COMP:10670"/>
        <dbReference type="ChEBI" id="CHEBI:15378"/>
        <dbReference type="ChEBI" id="CHEBI:30616"/>
        <dbReference type="ChEBI" id="CHEBI:32551"/>
        <dbReference type="ChEBI" id="CHEBI:33019"/>
        <dbReference type="ChEBI" id="CHEBI:82748"/>
        <dbReference type="ChEBI" id="CHEBI:83665"/>
        <dbReference type="ChEBI" id="CHEBI:456215"/>
        <dbReference type="EC" id="6.3.4.19"/>
    </reaction>
</comment>
<proteinExistence type="inferred from homology"/>
<dbReference type="PANTHER" id="PTHR43033:SF1">
    <property type="entry name" value="TRNA(ILE)-LYSIDINE SYNTHASE-RELATED"/>
    <property type="match status" value="1"/>
</dbReference>
<comment type="domain">
    <text evidence="6">The N-terminal region contains the highly conserved SGGXDS motif, predicted to be a P-loop motif involved in ATP binding.</text>
</comment>
<dbReference type="EC" id="6.3.4.19" evidence="6"/>
<keyword evidence="2 6" id="KW-0819">tRNA processing</keyword>
<dbReference type="AlphaFoldDB" id="A0A162JRT5"/>
<dbReference type="SUPFAM" id="SSF52402">
    <property type="entry name" value="Adenine nucleotide alpha hydrolases-like"/>
    <property type="match status" value="1"/>
</dbReference>
<dbReference type="Pfam" id="PF01171">
    <property type="entry name" value="ATP_bind_3"/>
    <property type="match status" value="1"/>
</dbReference>
<keyword evidence="1 6" id="KW-0436">Ligase</keyword>
<name>A0A162JRT5_9PROT</name>
<dbReference type="Proteomes" id="UP000075787">
    <property type="component" value="Unassembled WGS sequence"/>
</dbReference>
<feature type="domain" description="tRNA(Ile)-lysidine/2-thiocytidine synthase N-terminal" evidence="7">
    <location>
        <begin position="26"/>
        <end position="205"/>
    </location>
</feature>
<dbReference type="Gene3D" id="3.40.50.620">
    <property type="entry name" value="HUPs"/>
    <property type="match status" value="1"/>
</dbReference>
<dbReference type="GO" id="GO:0005737">
    <property type="term" value="C:cytoplasm"/>
    <property type="evidence" value="ECO:0007669"/>
    <property type="project" value="UniProtKB-SubCell"/>
</dbReference>
<dbReference type="CDD" id="cd01992">
    <property type="entry name" value="TilS_N"/>
    <property type="match status" value="1"/>
</dbReference>
<keyword evidence="4 6" id="KW-0067">ATP-binding</keyword>
<dbReference type="EMBL" id="LPZR01000217">
    <property type="protein sequence ID" value="KYO49751.1"/>
    <property type="molecule type" value="Genomic_DNA"/>
</dbReference>
<evidence type="ECO:0000256" key="3">
    <source>
        <dbReference type="ARBA" id="ARBA00022741"/>
    </source>
</evidence>
<evidence type="ECO:0000256" key="1">
    <source>
        <dbReference type="ARBA" id="ARBA00022598"/>
    </source>
</evidence>
<comment type="similarity">
    <text evidence="6">Belongs to the tRNA(Ile)-lysidine synthase family.</text>
</comment>
<dbReference type="InterPro" id="IPR011063">
    <property type="entry name" value="TilS/TtcA_N"/>
</dbReference>
<comment type="subcellular location">
    <subcellularLocation>
        <location evidence="6">Cytoplasm</location>
    </subcellularLocation>
</comment>
<protein>
    <recommendedName>
        <fullName evidence="6">tRNA(Ile)-lysidine synthase</fullName>
        <ecNumber evidence="6">6.3.4.19</ecNumber>
    </recommendedName>
    <alternativeName>
        <fullName evidence="6">tRNA(Ile)-2-lysyl-cytidine synthase</fullName>
    </alternativeName>
    <alternativeName>
        <fullName evidence="6">tRNA(Ile)-lysidine synthetase</fullName>
    </alternativeName>
</protein>
<evidence type="ECO:0000256" key="6">
    <source>
        <dbReference type="HAMAP-Rule" id="MF_01161"/>
    </source>
</evidence>
<evidence type="ECO:0000256" key="2">
    <source>
        <dbReference type="ARBA" id="ARBA00022694"/>
    </source>
</evidence>
<gene>
    <name evidence="6" type="primary">tilS</name>
    <name evidence="8" type="ORF">AUP44_15915</name>
</gene>
<evidence type="ECO:0000313" key="8">
    <source>
        <dbReference type="EMBL" id="KYO49751.1"/>
    </source>
</evidence>
<reference evidence="8 9" key="1">
    <citation type="submission" date="2015-12" db="EMBL/GenBank/DDBJ databases">
        <title>Genome sequence of Tistrella mobilis MCCC 1A02139.</title>
        <authorList>
            <person name="Lu L."/>
            <person name="Lai Q."/>
            <person name="Shao Z."/>
            <person name="Qian P."/>
        </authorList>
    </citation>
    <scope>NUCLEOTIDE SEQUENCE [LARGE SCALE GENOMIC DNA]</scope>
    <source>
        <strain evidence="8 9">MCCC 1A02139</strain>
    </source>
</reference>
<dbReference type="GO" id="GO:0005524">
    <property type="term" value="F:ATP binding"/>
    <property type="evidence" value="ECO:0007669"/>
    <property type="project" value="UniProtKB-UniRule"/>
</dbReference>
<dbReference type="InterPro" id="IPR012795">
    <property type="entry name" value="tRNA_Ile_lys_synt_N"/>
</dbReference>
<dbReference type="InterPro" id="IPR012094">
    <property type="entry name" value="tRNA_Ile_lys_synt"/>
</dbReference>
<evidence type="ECO:0000313" key="9">
    <source>
        <dbReference type="Proteomes" id="UP000075787"/>
    </source>
</evidence>
<dbReference type="NCBIfam" id="TIGR02432">
    <property type="entry name" value="lysidine_TilS_N"/>
    <property type="match status" value="1"/>
</dbReference>
<dbReference type="HAMAP" id="MF_01161">
    <property type="entry name" value="tRNA_Ile_lys_synt"/>
    <property type="match status" value="1"/>
</dbReference>
<evidence type="ECO:0000256" key="4">
    <source>
        <dbReference type="ARBA" id="ARBA00022840"/>
    </source>
</evidence>
<dbReference type="GO" id="GO:0006400">
    <property type="term" value="P:tRNA modification"/>
    <property type="evidence" value="ECO:0007669"/>
    <property type="project" value="UniProtKB-UniRule"/>
</dbReference>
<comment type="caution">
    <text evidence="8">The sequence shown here is derived from an EMBL/GenBank/DDBJ whole genome shotgun (WGS) entry which is preliminary data.</text>
</comment>
<keyword evidence="3 6" id="KW-0547">Nucleotide-binding</keyword>
<feature type="binding site" evidence="6">
    <location>
        <begin position="31"/>
        <end position="36"/>
    </location>
    <ligand>
        <name>ATP</name>
        <dbReference type="ChEBI" id="CHEBI:30616"/>
    </ligand>
</feature>
<accession>A0A162JRT5</accession>
<evidence type="ECO:0000259" key="7">
    <source>
        <dbReference type="Pfam" id="PF01171"/>
    </source>
</evidence>